<sequence>MALLISHQGKPNSLCLSVFGEVLVVAFVANLSSNEAVLVGLPGILPSVGPYSERYARLAGDEVGRSASGEDLRVPERACSEDEALAPWRMAAMDKAATSVQRGGILTEIVIGADGEVIVLGSSGGKRHRALSSDSALCGVGVVNSPSGLKPTEEACEEEFGTKAAARRDAVVSCAACDPAADKPPGLLQVSSSSAAAGPSEPVAPSGTVRFPGECTASLQQSSGNSLGSQAKQLLQTSAKKQVLSLARQCTIHKLSSVFSLLFRDQKQEVRLLFQATALDVSALGISAADRATNTQRCRGRPDFRAKSRRQRIPAAAQGLAGLREIGARVQRLERETPEKGQIAFQLFLGARGERNRAWFSSAPLPPETCSPAPEAPPRQPQNQPPAGELLSQDAAAAAERTFVGEQTVTYANRYPVHLERAIYRLSHAKLANPRRPLVHQVLISNMMFWYLALVARQQQLMQQQRNLFCQQEHCQKQQQHCDLKADHEDGSVDDECSTYGDESELEERRRCMKARKKAEKKLAKKIAKETRKKDVSV</sequence>
<dbReference type="SMART" id="SM01327">
    <property type="entry name" value="Zds_C"/>
    <property type="match status" value="1"/>
</dbReference>
<evidence type="ECO:0000313" key="3">
    <source>
        <dbReference type="EMBL" id="KAG5457284.1"/>
    </source>
</evidence>
<feature type="region of interest" description="Disordered" evidence="1">
    <location>
        <begin position="188"/>
        <end position="211"/>
    </location>
</feature>
<evidence type="ECO:0000259" key="2">
    <source>
        <dbReference type="SMART" id="SM01327"/>
    </source>
</evidence>
<evidence type="ECO:0000313" key="4">
    <source>
        <dbReference type="Proteomes" id="UP000673691"/>
    </source>
</evidence>
<feature type="compositionally biased region" description="Pro residues" evidence="1">
    <location>
        <begin position="364"/>
        <end position="384"/>
    </location>
</feature>
<comment type="caution">
    <text evidence="3">The sequence shown here is derived from an EMBL/GenBank/DDBJ whole genome shotgun (WGS) entry which is preliminary data.</text>
</comment>
<evidence type="ECO:0000256" key="1">
    <source>
        <dbReference type="SAM" id="MobiDB-lite"/>
    </source>
</evidence>
<dbReference type="PANTHER" id="PTHR28089:SF1">
    <property type="entry name" value="PROTEIN ZDS1-RELATED"/>
    <property type="match status" value="1"/>
</dbReference>
<reference evidence="3 4" key="1">
    <citation type="journal article" name="Sci. Rep.">
        <title>Genome-scale phylogenetic analyses confirm Olpidium as the closest living zoosporic fungus to the non-flagellated, terrestrial fungi.</title>
        <authorList>
            <person name="Chang Y."/>
            <person name="Rochon D."/>
            <person name="Sekimoto S."/>
            <person name="Wang Y."/>
            <person name="Chovatia M."/>
            <person name="Sandor L."/>
            <person name="Salamov A."/>
            <person name="Grigoriev I.V."/>
            <person name="Stajich J.E."/>
            <person name="Spatafora J.W."/>
        </authorList>
    </citation>
    <scope>NUCLEOTIDE SEQUENCE [LARGE SCALE GENOMIC DNA]</scope>
    <source>
        <strain evidence="3">S191</strain>
    </source>
</reference>
<dbReference type="InterPro" id="IPR040206">
    <property type="entry name" value="Zds1/2"/>
</dbReference>
<dbReference type="GO" id="GO:0030010">
    <property type="term" value="P:establishment of cell polarity"/>
    <property type="evidence" value="ECO:0007669"/>
    <property type="project" value="TreeGrafter"/>
</dbReference>
<organism evidence="3 4">
    <name type="scientific">Olpidium bornovanus</name>
    <dbReference type="NCBI Taxonomy" id="278681"/>
    <lineage>
        <taxon>Eukaryota</taxon>
        <taxon>Fungi</taxon>
        <taxon>Fungi incertae sedis</taxon>
        <taxon>Olpidiomycota</taxon>
        <taxon>Olpidiomycotina</taxon>
        <taxon>Olpidiomycetes</taxon>
        <taxon>Olpidiales</taxon>
        <taxon>Olpidiaceae</taxon>
        <taxon>Olpidium</taxon>
    </lineage>
</organism>
<feature type="region of interest" description="Disordered" evidence="1">
    <location>
        <begin position="360"/>
        <end position="388"/>
    </location>
</feature>
<protein>
    <recommendedName>
        <fullName evidence="2">Protein Zds1 C-terminal domain-containing protein</fullName>
    </recommendedName>
</protein>
<dbReference type="GO" id="GO:0010971">
    <property type="term" value="P:positive regulation of G2/M transition of mitotic cell cycle"/>
    <property type="evidence" value="ECO:0007669"/>
    <property type="project" value="TreeGrafter"/>
</dbReference>
<feature type="compositionally biased region" description="Low complexity" evidence="1">
    <location>
        <begin position="188"/>
        <end position="207"/>
    </location>
</feature>
<feature type="domain" description="Protein Zds1 C-terminal" evidence="2">
    <location>
        <begin position="404"/>
        <end position="456"/>
    </location>
</feature>
<dbReference type="Pfam" id="PF08632">
    <property type="entry name" value="Zds_C"/>
    <property type="match status" value="1"/>
</dbReference>
<proteinExistence type="predicted"/>
<accession>A0A8H8DG24</accession>
<dbReference type="EMBL" id="JAEFCI010010321">
    <property type="protein sequence ID" value="KAG5457284.1"/>
    <property type="molecule type" value="Genomic_DNA"/>
</dbReference>
<dbReference type="OrthoDB" id="5589766at2759"/>
<dbReference type="GO" id="GO:0005737">
    <property type="term" value="C:cytoplasm"/>
    <property type="evidence" value="ECO:0007669"/>
    <property type="project" value="TreeGrafter"/>
</dbReference>
<keyword evidence="4" id="KW-1185">Reference proteome</keyword>
<gene>
    <name evidence="3" type="ORF">BJ554DRAFT_2746</name>
</gene>
<dbReference type="PANTHER" id="PTHR28089">
    <property type="entry name" value="PROTEIN ZDS1-RELATED"/>
    <property type="match status" value="1"/>
</dbReference>
<dbReference type="InterPro" id="IPR013941">
    <property type="entry name" value="ZDS1_C"/>
</dbReference>
<dbReference type="Proteomes" id="UP000673691">
    <property type="component" value="Unassembled WGS sequence"/>
</dbReference>
<name>A0A8H8DG24_9FUNG</name>
<dbReference type="AlphaFoldDB" id="A0A8H8DG24"/>